<evidence type="ECO:0000256" key="1">
    <source>
        <dbReference type="ARBA" id="ARBA00023015"/>
    </source>
</evidence>
<reference evidence="5 6" key="1">
    <citation type="submission" date="2018-03" db="EMBL/GenBank/DDBJ databases">
        <authorList>
            <person name="Keele B.F."/>
        </authorList>
    </citation>
    <scope>NUCLEOTIDE SEQUENCE [LARGE SCALE GENOMIC DNA]</scope>
    <source>
        <strain evidence="5 6">CECT 8599</strain>
    </source>
</reference>
<organism evidence="5 6">
    <name type="scientific">Ascidiaceihabitans donghaensis</name>
    <dbReference type="NCBI Taxonomy" id="1510460"/>
    <lineage>
        <taxon>Bacteria</taxon>
        <taxon>Pseudomonadati</taxon>
        <taxon>Pseudomonadota</taxon>
        <taxon>Alphaproteobacteria</taxon>
        <taxon>Rhodobacterales</taxon>
        <taxon>Paracoccaceae</taxon>
        <taxon>Ascidiaceihabitans</taxon>
    </lineage>
</organism>
<dbReference type="InterPro" id="IPR050204">
    <property type="entry name" value="AraC_XylS_family_regulators"/>
</dbReference>
<sequence>MPFTTHSFHNHLFAFDEGGLGMHENLMPCVIVGKQHPVIVSNDTQQIEAEIVCITPGLAHRVAVRRGGADIIYLDGVDLAQSKAPFCPLSSDWCALPAAFEQHDHHSVSEFRALLDASSGPRDQSVMQIVSRLYDDPFTRLSQMDLAQALNLERSQALRHFKATTGQTFRKFKIWAGIVAATRMAMGGTQIGHAGVEAGFSDAAHLTRTASSVFGTTPTKGLSGLIGMQTLIGTGSCGAHRACPEYR</sequence>
<dbReference type="Pfam" id="PF12833">
    <property type="entry name" value="HTH_18"/>
    <property type="match status" value="1"/>
</dbReference>
<dbReference type="SMART" id="SM00342">
    <property type="entry name" value="HTH_ARAC"/>
    <property type="match status" value="1"/>
</dbReference>
<dbReference type="Gene3D" id="1.10.10.60">
    <property type="entry name" value="Homeodomain-like"/>
    <property type="match status" value="1"/>
</dbReference>
<dbReference type="GO" id="GO:0043565">
    <property type="term" value="F:sequence-specific DNA binding"/>
    <property type="evidence" value="ECO:0007669"/>
    <property type="project" value="InterPro"/>
</dbReference>
<dbReference type="Proteomes" id="UP000244880">
    <property type="component" value="Unassembled WGS sequence"/>
</dbReference>
<evidence type="ECO:0000313" key="5">
    <source>
        <dbReference type="EMBL" id="SPH20382.1"/>
    </source>
</evidence>
<dbReference type="AlphaFoldDB" id="A0A2R8BBC6"/>
<gene>
    <name evidence="5" type="ORF">ASD8599_01118</name>
</gene>
<keyword evidence="3" id="KW-0804">Transcription</keyword>
<dbReference type="GO" id="GO:0003700">
    <property type="term" value="F:DNA-binding transcription factor activity"/>
    <property type="evidence" value="ECO:0007669"/>
    <property type="project" value="InterPro"/>
</dbReference>
<evidence type="ECO:0000256" key="3">
    <source>
        <dbReference type="ARBA" id="ARBA00023163"/>
    </source>
</evidence>
<feature type="domain" description="HTH araC/xylS-type" evidence="4">
    <location>
        <begin position="124"/>
        <end position="224"/>
    </location>
</feature>
<keyword evidence="1" id="KW-0805">Transcription regulation</keyword>
<dbReference type="EMBL" id="OMOR01000001">
    <property type="protein sequence ID" value="SPH20382.1"/>
    <property type="molecule type" value="Genomic_DNA"/>
</dbReference>
<evidence type="ECO:0000313" key="6">
    <source>
        <dbReference type="Proteomes" id="UP000244880"/>
    </source>
</evidence>
<evidence type="ECO:0000256" key="2">
    <source>
        <dbReference type="ARBA" id="ARBA00023125"/>
    </source>
</evidence>
<accession>A0A2R8BBC6</accession>
<dbReference type="OrthoDB" id="9814125at2"/>
<evidence type="ECO:0000259" key="4">
    <source>
        <dbReference type="PROSITE" id="PS01124"/>
    </source>
</evidence>
<protein>
    <recommendedName>
        <fullName evidence="4">HTH araC/xylS-type domain-containing protein</fullName>
    </recommendedName>
</protein>
<dbReference type="InterPro" id="IPR018060">
    <property type="entry name" value="HTH_AraC"/>
</dbReference>
<dbReference type="PANTHER" id="PTHR46796">
    <property type="entry name" value="HTH-TYPE TRANSCRIPTIONAL ACTIVATOR RHAS-RELATED"/>
    <property type="match status" value="1"/>
</dbReference>
<name>A0A2R8BBC6_9RHOB</name>
<proteinExistence type="predicted"/>
<keyword evidence="6" id="KW-1185">Reference proteome</keyword>
<dbReference type="PROSITE" id="PS01124">
    <property type="entry name" value="HTH_ARAC_FAMILY_2"/>
    <property type="match status" value="1"/>
</dbReference>
<dbReference type="RefSeq" id="WP_108827603.1">
    <property type="nucleotide sequence ID" value="NZ_OMOR01000001.1"/>
</dbReference>
<keyword evidence="2" id="KW-0238">DNA-binding</keyword>